<comment type="caution">
    <text evidence="1">The sequence shown here is derived from an EMBL/GenBank/DDBJ whole genome shotgun (WGS) entry which is preliminary data.</text>
</comment>
<sequence length="387" mass="41688">MPVQTLRDWLNQPNPHYTVKDGILPSTTTTLDVVVDGWEEWLDLRESNINNLLGGLLDAEYQFPEAPQPLHAAHRFIGNEDALKFAAISWNVYIVNTALRTVAEALGRRHLLWSAGGAARAVADRFPDWSAVLATDTGFVRGSHVAGETKMFGSGFPARSDLLAADPAGLARARKCLEQVLGYALGENTRYAYILTPFEVVFVRGKLDAGAPVALAQSRALRSIRWRHHYHHQAEHYHHPAEHHHLLDAALSSPVGPGYAQPRRPRPSTTTPSRPPVATTPTPWPSPSSSHAAPTTPPRRVAPASSLPSAPSPVHTPSPATGRAARPGRPQVAVVAWNAAGLSANLAMFVVHWLAAIDKSCAPAYPPIDEDDAYRGAGGEDASGVES</sequence>
<dbReference type="EMBL" id="BSXG01000283">
    <property type="protein sequence ID" value="GME36037.1"/>
    <property type="molecule type" value="Genomic_DNA"/>
</dbReference>
<evidence type="ECO:0000313" key="2">
    <source>
        <dbReference type="Proteomes" id="UP001165186"/>
    </source>
</evidence>
<gene>
    <name evidence="1" type="primary">g10959</name>
    <name evidence="1" type="ORF">NpPPO83_00010959</name>
</gene>
<dbReference type="Proteomes" id="UP001165186">
    <property type="component" value="Unassembled WGS sequence"/>
</dbReference>
<reference evidence="1" key="1">
    <citation type="submission" date="2024-09" db="EMBL/GenBank/DDBJ databases">
        <title>Draft Genome Sequences of Neofusicoccum parvum.</title>
        <authorList>
            <person name="Ashida A."/>
            <person name="Camagna M."/>
            <person name="Tanaka A."/>
            <person name="Takemoto D."/>
        </authorList>
    </citation>
    <scope>NUCLEOTIDE SEQUENCE</scope>
    <source>
        <strain evidence="1">PPO83</strain>
    </source>
</reference>
<evidence type="ECO:0000313" key="1">
    <source>
        <dbReference type="EMBL" id="GME36037.1"/>
    </source>
</evidence>
<accession>A0ACB5SDP2</accession>
<keyword evidence="2" id="KW-1185">Reference proteome</keyword>
<protein>
    <submittedName>
        <fullName evidence="1">Uncharacterized protein LTHEOB_11345</fullName>
    </submittedName>
</protein>
<name>A0ACB5SDP2_9PEZI</name>
<proteinExistence type="predicted"/>
<organism evidence="1 2">
    <name type="scientific">Neofusicoccum parvum</name>
    <dbReference type="NCBI Taxonomy" id="310453"/>
    <lineage>
        <taxon>Eukaryota</taxon>
        <taxon>Fungi</taxon>
        <taxon>Dikarya</taxon>
        <taxon>Ascomycota</taxon>
        <taxon>Pezizomycotina</taxon>
        <taxon>Dothideomycetes</taxon>
        <taxon>Dothideomycetes incertae sedis</taxon>
        <taxon>Botryosphaeriales</taxon>
        <taxon>Botryosphaeriaceae</taxon>
        <taxon>Neofusicoccum</taxon>
    </lineage>
</organism>